<protein>
    <submittedName>
        <fullName evidence="2">Alternative oxidase-domain containing protein</fullName>
    </submittedName>
</protein>
<comment type="caution">
    <text evidence="2">The sequence shown here is derived from an EMBL/GenBank/DDBJ whole genome shotgun (WGS) entry which is preliminary data.</text>
</comment>
<dbReference type="GO" id="GO:0009916">
    <property type="term" value="F:alternative oxidase activity"/>
    <property type="evidence" value="ECO:0007669"/>
    <property type="project" value="InterPro"/>
</dbReference>
<keyword evidence="4" id="KW-1185">Reference proteome</keyword>
<keyword evidence="1" id="KW-0732">Signal</keyword>
<dbReference type="EMBL" id="JAGRRH010000074">
    <property type="protein sequence ID" value="KAG7337780.1"/>
    <property type="molecule type" value="Genomic_DNA"/>
</dbReference>
<sequence length="404" mass="46235">MQWFGMTVLCLMVTSNLSIFTTTIITTNAFSVAPALASSSSSHITEVTVRMESKASLNDNMEKVPHQTATRFNTTTTTFMDSNDDAALNELLLRDALDDISSFLKDTNTGILLRSDDERQQQSLPSLPPSISTATIATCSTNARHQHEQQQQQPLNEIIFHANTILIDTIYNIICRLYPTTGTTPKDFAKFYVLESVARVPYFAYLSCLHLRETFGERDCTEKMRIHYAQADNELHHLLIMEELGGNQRAIDRIVSGTICCVYFWFIVLVFSIHESAAYHLSEVIEARACNTYTNFLANFETQLQQLPVPDVAIDYYERKNPYWLHLLLDNNQPIDEQQQQQQQQQQNHRRRQPMTSLYDTFCHIRDDEKEHWTSLCRLVQYGTIRPTASGEDIQSTSPTNKGK</sequence>
<dbReference type="PANTHER" id="PTHR31803">
    <property type="entry name" value="ALTERNATIVE OXIDASE"/>
    <property type="match status" value="1"/>
</dbReference>
<dbReference type="InterPro" id="IPR002680">
    <property type="entry name" value="AOX"/>
</dbReference>
<accession>A0A9K3P8N1</accession>
<dbReference type="GO" id="GO:0010230">
    <property type="term" value="P:alternative respiration"/>
    <property type="evidence" value="ECO:0007669"/>
    <property type="project" value="TreeGrafter"/>
</dbReference>
<dbReference type="Proteomes" id="UP000693970">
    <property type="component" value="Unassembled WGS sequence"/>
</dbReference>
<reference evidence="2" key="2">
    <citation type="submission" date="2021-04" db="EMBL/GenBank/DDBJ databases">
        <authorList>
            <person name="Podell S."/>
        </authorList>
    </citation>
    <scope>NUCLEOTIDE SEQUENCE</scope>
    <source>
        <strain evidence="2">Hildebrandi</strain>
    </source>
</reference>
<reference evidence="2" key="1">
    <citation type="journal article" date="2021" name="Sci. Rep.">
        <title>Diploid genomic architecture of Nitzschia inconspicua, an elite biomass production diatom.</title>
        <authorList>
            <person name="Oliver A."/>
            <person name="Podell S."/>
            <person name="Pinowska A."/>
            <person name="Traller J.C."/>
            <person name="Smith S.R."/>
            <person name="McClure R."/>
            <person name="Beliaev A."/>
            <person name="Bohutskyi P."/>
            <person name="Hill E.A."/>
            <person name="Rabines A."/>
            <person name="Zheng H."/>
            <person name="Allen L.Z."/>
            <person name="Kuo A."/>
            <person name="Grigoriev I.V."/>
            <person name="Allen A.E."/>
            <person name="Hazlebeck D."/>
            <person name="Allen E.E."/>
        </authorList>
    </citation>
    <scope>NUCLEOTIDE SEQUENCE</scope>
    <source>
        <strain evidence="2">Hildebrandi</strain>
    </source>
</reference>
<feature type="signal peptide" evidence="1">
    <location>
        <begin position="1"/>
        <end position="18"/>
    </location>
</feature>
<evidence type="ECO:0000313" key="3">
    <source>
        <dbReference type="EMBL" id="KAG7371649.1"/>
    </source>
</evidence>
<evidence type="ECO:0000313" key="2">
    <source>
        <dbReference type="EMBL" id="KAG7337780.1"/>
    </source>
</evidence>
<dbReference type="AlphaFoldDB" id="A0A9K3P8N1"/>
<organism evidence="2 4">
    <name type="scientific">Nitzschia inconspicua</name>
    <dbReference type="NCBI Taxonomy" id="303405"/>
    <lineage>
        <taxon>Eukaryota</taxon>
        <taxon>Sar</taxon>
        <taxon>Stramenopiles</taxon>
        <taxon>Ochrophyta</taxon>
        <taxon>Bacillariophyta</taxon>
        <taxon>Bacillariophyceae</taxon>
        <taxon>Bacillariophycidae</taxon>
        <taxon>Bacillariales</taxon>
        <taxon>Bacillariaceae</taxon>
        <taxon>Nitzschia</taxon>
    </lineage>
</organism>
<feature type="chain" id="PRO_5039882978" evidence="1">
    <location>
        <begin position="19"/>
        <end position="404"/>
    </location>
</feature>
<dbReference type="Pfam" id="PF01786">
    <property type="entry name" value="AOX"/>
    <property type="match status" value="1"/>
</dbReference>
<proteinExistence type="predicted"/>
<dbReference type="PANTHER" id="PTHR31803:SF10">
    <property type="entry name" value="UBIQUINOL OXIDASE 4, CHLOROPLASTIC_CHROMOPLASTIC"/>
    <property type="match status" value="1"/>
</dbReference>
<dbReference type="EMBL" id="JAGRRH010000003">
    <property type="protein sequence ID" value="KAG7371649.1"/>
    <property type="molecule type" value="Genomic_DNA"/>
</dbReference>
<evidence type="ECO:0000256" key="1">
    <source>
        <dbReference type="SAM" id="SignalP"/>
    </source>
</evidence>
<dbReference type="GO" id="GO:0005739">
    <property type="term" value="C:mitochondrion"/>
    <property type="evidence" value="ECO:0007669"/>
    <property type="project" value="TreeGrafter"/>
</dbReference>
<name>A0A9K3P8N1_9STRA</name>
<dbReference type="OrthoDB" id="4493at2759"/>
<evidence type="ECO:0000313" key="4">
    <source>
        <dbReference type="Proteomes" id="UP000693970"/>
    </source>
</evidence>
<gene>
    <name evidence="3" type="ORF">IV203_017790</name>
    <name evidence="2" type="ORF">IV203_024876</name>
</gene>